<evidence type="ECO:0000313" key="1">
    <source>
        <dbReference type="EMBL" id="ABF13143.1"/>
    </source>
</evidence>
<reference evidence="1" key="8">
    <citation type="submission" date="2006-04" db="EMBL/GenBank/DDBJ databases">
        <title>Complete sequence of the chromosome of Ralstonia metallidurans CH34.</title>
        <authorList>
            <consortium name="US DOE Joint Genome Institute"/>
            <person name="Copeland A."/>
            <person name="Lucas S."/>
            <person name="Lapidus A."/>
            <person name="Barry K."/>
            <person name="Detter J.C."/>
            <person name="Glavina del Rio T."/>
            <person name="Hammon N."/>
            <person name="Israni S."/>
            <person name="Dalin E."/>
            <person name="Tice H."/>
            <person name="Martinez M."/>
            <person name="Goltsman E."/>
            <person name="Pitluck S."/>
            <person name="Schmutz J."/>
            <person name="Larimer F."/>
            <person name="Land M."/>
            <person name="Hauser L."/>
            <person name="Kyrpides N."/>
            <person name="Kim E."/>
            <person name="Mergeay M."/>
            <person name="Benotmane M.A."/>
            <person name="Vallaeys T."/>
            <person name="Michaux A."/>
            <person name="Monchy S."/>
            <person name="Dunn J."/>
            <person name="McCorkle S."/>
            <person name="Taghavi S."/>
            <person name="van der Lelie D."/>
            <person name="Richardson P."/>
        </authorList>
    </citation>
    <scope>NUCLEOTIDE SEQUENCE</scope>
    <source>
        <strain evidence="1">CH34</strain>
        <plasmid evidence="1">pMOL28</plasmid>
    </source>
</reference>
<dbReference type="RefSeq" id="WP_011239915.1">
    <property type="nucleotide sequence ID" value="NC_006525.1"/>
</dbReference>
<reference evidence="2" key="5">
    <citation type="journal article" date="2000" name="J. Bacteriol.">
        <title>Regulation of the cnr cobalt and nickel resistance determinant of Ralstonia eutropha (Alcaligenes eutrophus) CH34.</title>
        <authorList>
            <person name="Tibazarwa C."/>
            <person name="Wuertz S."/>
            <person name="Mergeay M."/>
            <person name="Wyns L."/>
            <person name="van Der Lelie D."/>
        </authorList>
    </citation>
    <scope>NUCLEOTIDE SEQUENCE</scope>
    <source>
        <strain evidence="2">CH34</strain>
    </source>
</reference>
<evidence type="ECO:0000313" key="3">
    <source>
        <dbReference type="Proteomes" id="UP000002429"/>
    </source>
</evidence>
<reference evidence="2" key="7">
    <citation type="submission" date="2004-10" db="EMBL/GenBank/DDBJ databases">
        <title>Sequence and features of the Ralstonia metallidurans CH34 heavy metal plasmids pMOL28 and pMOL30.</title>
        <authorList>
            <person name="van der Lelie D."/>
            <person name="Monchy S."/>
            <person name="Taghavi S."/>
            <person name="McCorkle S."/>
            <person name="Dunn J."/>
            <person name="Benotmane M."/>
            <person name="Vallaeys T."/>
            <person name="Lapidus A."/>
            <person name="Mergeay M."/>
        </authorList>
    </citation>
    <scope>NUCLEOTIDE SEQUENCE</scope>
    <source>
        <strain evidence="2">CH34</strain>
        <plasmid evidence="2">pMOL28</plasmid>
    </source>
</reference>
<reference evidence="1" key="10">
    <citation type="submission" date="2010-02" db="EMBL/GenBank/DDBJ databases">
        <authorList>
            <person name="Janssen P.J."/>
            <person name="Van Houdt R."/>
            <person name="Moors H."/>
            <person name="Monsieurs P."/>
            <person name="Morin N."/>
            <person name="Benotmane R."/>
            <person name="Lapidus A."/>
            <person name="McCorkle S."/>
            <person name="Monchy S."/>
            <person name="Taghavi S."/>
            <person name="van der Lelie N."/>
            <person name="Dunn J."/>
            <person name="Leys N."/>
            <person name="Mergeay M."/>
        </authorList>
    </citation>
    <scope>NUCLEOTIDE SEQUENCE</scope>
    <source>
        <strain evidence="1">CH34</strain>
        <plasmid evidence="1">pMOL28</plasmid>
    </source>
</reference>
<sequence length="392" mass="44606">MQTNPSRSIFEQFILPSWVQDRALSANLRISNYVVNAVAVRPELERVFRVTHSDLFSLRSDQTHSNKVFCTPFLAFAPALSSVADWRSFIEGGIPTITMERLQASLPADLSIVERLALEHTNRSYITALYDMLNMSVLAAPLIGISNELAAYLRSVPQHEMDVAISERLVPLFHWRFADEMFWLETHAGRLTRELIAHFLMESSPMRTDKLPHSEPWGKFRLENFVRDALFEAFLYFGCRAKSVSSLFNTSLEVARDAYRRIHGRSSPSGQPPSSLTWFIETPPRRVQSTFQMWLFRSAIAREVSTPESFVAAIDINRTFFADDCKVPPERSMHLARSMAMSEELAVWPCRKCGTPYLASNSSDKIELLHSFTCPCCNGTLTATRGGNRRRK</sequence>
<accession>Q5NV35</accession>
<gene>
    <name evidence="1" type="ordered locus">Rmet_6284</name>
    <name evidence="2" type="ORF">RMe0031</name>
</gene>
<dbReference type="SUPFAM" id="SSF160930">
    <property type="entry name" value="FlhC-like"/>
    <property type="match status" value="1"/>
</dbReference>
<keyword evidence="3" id="KW-1185">Reference proteome</keyword>
<proteinExistence type="predicted"/>
<protein>
    <recommendedName>
        <fullName evidence="4">Transcriptional activator FlhC</fullName>
    </recommendedName>
</protein>
<reference evidence="2" key="3">
    <citation type="journal article" date="1997" name="Plasmid">
        <title>Genetic and physical maps of the Alcaligenes eutrophus CH34 megaplasmid pMOL28 and its derivative pMOL50 obtained after temperature-induced mutagenesis and mortality.</title>
        <authorList>
            <person name="Taghavi S."/>
            <person name="Mergeay M."/>
            <person name="van der Lelie D."/>
        </authorList>
    </citation>
    <scope>NUCLEOTIDE SEQUENCE</scope>
    <source>
        <strain evidence="2">CH34</strain>
    </source>
</reference>
<dbReference type="EMBL" id="CP000355">
    <property type="protein sequence ID" value="ABF13143.1"/>
    <property type="molecule type" value="Genomic_DNA"/>
</dbReference>
<reference evidence="3" key="9">
    <citation type="journal article" date="2010" name="PLoS ONE">
        <title>The complete genome sequence of Cupriavidus metallidurans strain CH34, a master survivalist in harsh and anthropogenic environments.</title>
        <authorList>
            <person name="Janssen P.J."/>
            <person name="Van Houdt R."/>
            <person name="Moors H."/>
            <person name="Monsieurs P."/>
            <person name="Morin N."/>
            <person name="Michaux A."/>
            <person name="Benotmane M.A."/>
            <person name="Leys N."/>
            <person name="Vallaeys T."/>
            <person name="Lapidus A."/>
            <person name="Monchy S."/>
            <person name="Medigue C."/>
            <person name="Taghavi S."/>
            <person name="McCorkle S."/>
            <person name="Dunn J."/>
            <person name="van der Lelie D."/>
            <person name="Mergeay M."/>
        </authorList>
    </citation>
    <scope>NUCLEOTIDE SEQUENCE [LARGE SCALE GENOMIC DNA]</scope>
    <source>
        <strain evidence="3">ATCC 43123 / DSM 2839 / NBRC 102507 / CH34</strain>
        <plasmid evidence="3">Plasmid pMOL28</plasmid>
    </source>
</reference>
<dbReference type="AlphaFoldDB" id="Q5NV35"/>
<reference evidence="2" key="2">
    <citation type="journal article" date="1996" name="Mol. Gen. Genet.">
        <title>Identification of a partition and replication region in the Alcaligenes eutrophus megaplasmid pMOL28.</title>
        <authorList>
            <person name="Taghavi S."/>
            <person name="Provoost A."/>
            <person name="Mergeay M."/>
            <person name="van der Lelie D."/>
        </authorList>
    </citation>
    <scope>NUCLEOTIDE SEQUENCE</scope>
    <source>
        <strain evidence="2">CH34</strain>
    </source>
</reference>
<reference evidence="2" key="6">
    <citation type="journal article" date="2002" name="Arch. Microbiol.">
        <title>New genes involved in chromate resistance in Ralstonia metallidurans strain CH34.</title>
        <authorList>
            <person name="Juhnke S."/>
            <person name="Peitzsch N."/>
            <person name="Hubener N."/>
            <person name="Grosse C."/>
            <person name="Nies D.H."/>
        </authorList>
    </citation>
    <scope>NUCLEOTIDE SEQUENCE</scope>
    <source>
        <strain evidence="2">CH34</strain>
    </source>
</reference>
<reference evidence="2" key="1">
    <citation type="journal article" date="1993" name="J. Bacteriol.">
        <title>Characterization of the inducible nickel and cobalt resistance determinant cnr from pMOL28 of Alcaligenes eutrophus CH34.</title>
        <authorList>
            <person name="Liesegang H."/>
            <person name="Lemke K."/>
            <person name="Siddiqui R.A."/>
            <person name="Schlegel H.G."/>
        </authorList>
    </citation>
    <scope>NUCLEOTIDE SEQUENCE</scope>
    <source>
        <strain evidence="2">CH34</strain>
    </source>
</reference>
<dbReference type="Proteomes" id="UP000002429">
    <property type="component" value="Plasmid pMOL28"/>
</dbReference>
<dbReference type="EMBL" id="X90708">
    <property type="protein sequence ID" value="CAI30177.1"/>
    <property type="molecule type" value="Genomic_DNA"/>
</dbReference>
<evidence type="ECO:0008006" key="4">
    <source>
        <dbReference type="Google" id="ProtNLM"/>
    </source>
</evidence>
<geneLocation type="plasmid" evidence="1 3">
    <name>pMOL28</name>
</geneLocation>
<keyword evidence="1" id="KW-0614">Plasmid</keyword>
<dbReference type="HOGENOM" id="CLU_701462_0_0_4"/>
<name>Q5NV35_CUPMC</name>
<evidence type="ECO:0000313" key="2">
    <source>
        <dbReference type="EMBL" id="CAI30177.1"/>
    </source>
</evidence>
<organism evidence="1 3">
    <name type="scientific">Cupriavidus metallidurans (strain ATCC 43123 / DSM 2839 / NBRC 102507 / CH34)</name>
    <name type="common">Ralstonia metallidurans</name>
    <dbReference type="NCBI Taxonomy" id="266264"/>
    <lineage>
        <taxon>Bacteria</taxon>
        <taxon>Pseudomonadati</taxon>
        <taxon>Pseudomonadota</taxon>
        <taxon>Betaproteobacteria</taxon>
        <taxon>Burkholderiales</taxon>
        <taxon>Burkholderiaceae</taxon>
        <taxon>Cupriavidus</taxon>
    </lineage>
</organism>
<dbReference type="KEGG" id="rme:Rmet_6284"/>
<reference evidence="2" key="4">
    <citation type="journal article" date="2000" name="J. Bacteriol.">
        <title>Regulation of the cnr cobalt and nickel resistance determinant from Ralstonia sp. strain CH34.</title>
        <authorList>
            <person name="Grass G."/>
            <person name="Grosse C."/>
            <person name="Nies D.H."/>
        </authorList>
    </citation>
    <scope>NUCLEOTIDE SEQUENCE</scope>
    <source>
        <strain evidence="2">CH34</strain>
    </source>
</reference>